<organism evidence="3 4">
    <name type="scientific">Pseudonocardia alni</name>
    <name type="common">Amycolata alni</name>
    <dbReference type="NCBI Taxonomy" id="33907"/>
    <lineage>
        <taxon>Bacteria</taxon>
        <taxon>Bacillati</taxon>
        <taxon>Actinomycetota</taxon>
        <taxon>Actinomycetes</taxon>
        <taxon>Pseudonocardiales</taxon>
        <taxon>Pseudonocardiaceae</taxon>
        <taxon>Pseudonocardia</taxon>
    </lineage>
</organism>
<accession>A0A852W4C0</accession>
<dbReference type="RefSeq" id="WP_179761953.1">
    <property type="nucleotide sequence ID" value="NZ_BAAAJZ010000003.1"/>
</dbReference>
<gene>
    <name evidence="3" type="ORF">HDA37_004162</name>
</gene>
<dbReference type="Proteomes" id="UP000549695">
    <property type="component" value="Unassembled WGS sequence"/>
</dbReference>
<evidence type="ECO:0000259" key="2">
    <source>
        <dbReference type="PROSITE" id="PS50006"/>
    </source>
</evidence>
<feature type="domain" description="FHA" evidence="2">
    <location>
        <begin position="29"/>
        <end position="72"/>
    </location>
</feature>
<dbReference type="InterPro" id="IPR000253">
    <property type="entry name" value="FHA_dom"/>
</dbReference>
<keyword evidence="1" id="KW-0597">Phosphoprotein</keyword>
<evidence type="ECO:0000313" key="3">
    <source>
        <dbReference type="EMBL" id="NYG03877.1"/>
    </source>
</evidence>
<dbReference type="InterPro" id="IPR008984">
    <property type="entry name" value="SMAD_FHA_dom_sf"/>
</dbReference>
<sequence length="94" mass="10829">MDRICGEQTLYARTLESSATFGPCQGREVVFGRKRPLVHRALGDLRISREHDLLRFDDGRWWVHNGGRPRSGCPRARSCSRAIHPCRRRPATRC</sequence>
<dbReference type="PROSITE" id="PS50006">
    <property type="entry name" value="FHA_DOMAIN"/>
    <property type="match status" value="1"/>
</dbReference>
<dbReference type="GeneID" id="98053855"/>
<keyword evidence="4" id="KW-1185">Reference proteome</keyword>
<dbReference type="SUPFAM" id="SSF49879">
    <property type="entry name" value="SMAD/FHA domain"/>
    <property type="match status" value="1"/>
</dbReference>
<reference evidence="3 4" key="1">
    <citation type="submission" date="2020-07" db="EMBL/GenBank/DDBJ databases">
        <title>Sequencing the genomes of 1000 actinobacteria strains.</title>
        <authorList>
            <person name="Klenk H.-P."/>
        </authorList>
    </citation>
    <scope>NUCLEOTIDE SEQUENCE [LARGE SCALE GENOMIC DNA]</scope>
    <source>
        <strain evidence="3 4">DSM 44749</strain>
    </source>
</reference>
<evidence type="ECO:0000313" key="4">
    <source>
        <dbReference type="Proteomes" id="UP000549695"/>
    </source>
</evidence>
<evidence type="ECO:0000256" key="1">
    <source>
        <dbReference type="ARBA" id="ARBA00022553"/>
    </source>
</evidence>
<name>A0A852W4C0_PSEA5</name>
<comment type="caution">
    <text evidence="3">The sequence shown here is derived from an EMBL/GenBank/DDBJ whole genome shotgun (WGS) entry which is preliminary data.</text>
</comment>
<dbReference type="EMBL" id="JACCCZ010000001">
    <property type="protein sequence ID" value="NYG03877.1"/>
    <property type="molecule type" value="Genomic_DNA"/>
</dbReference>
<proteinExistence type="predicted"/>
<protein>
    <recommendedName>
        <fullName evidence="2">FHA domain-containing protein</fullName>
    </recommendedName>
</protein>
<dbReference type="AlphaFoldDB" id="A0A852W4C0"/>